<dbReference type="PROSITE" id="PS51725">
    <property type="entry name" value="ABM"/>
    <property type="match status" value="1"/>
</dbReference>
<accession>A0A1S1P3G8</accession>
<name>A0A1S1P3G8_9GAMM</name>
<dbReference type="GO" id="GO:0005829">
    <property type="term" value="C:cytosol"/>
    <property type="evidence" value="ECO:0007669"/>
    <property type="project" value="TreeGrafter"/>
</dbReference>
<dbReference type="PANTHER" id="PTHR33336">
    <property type="entry name" value="QUINOL MONOOXYGENASE YGIN-RELATED"/>
    <property type="match status" value="1"/>
</dbReference>
<dbReference type="Proteomes" id="UP000322553">
    <property type="component" value="Chromosome"/>
</dbReference>
<organism evidence="1 2">
    <name type="scientific">Kushneria phosphatilytica</name>
    <dbReference type="NCBI Taxonomy" id="657387"/>
    <lineage>
        <taxon>Bacteria</taxon>
        <taxon>Pseudomonadati</taxon>
        <taxon>Pseudomonadota</taxon>
        <taxon>Gammaproteobacteria</taxon>
        <taxon>Oceanospirillales</taxon>
        <taxon>Halomonadaceae</taxon>
        <taxon>Kushneria</taxon>
    </lineage>
</organism>
<evidence type="ECO:0000313" key="2">
    <source>
        <dbReference type="Proteomes" id="UP000322553"/>
    </source>
</evidence>
<protein>
    <submittedName>
        <fullName evidence="1">Antibiotic biosynthesis monooxygenase</fullName>
    </submittedName>
</protein>
<sequence>MSEAVGQFVVIAEFNVREGELDAFLALAHNDANESLANEHGCHQFDVLVPEDGSNKVILHEVYTDRDAFEQHMQMPHYAPFKEGTAPLLADEPMVRFFNPAARPQN</sequence>
<dbReference type="Gene3D" id="3.30.70.100">
    <property type="match status" value="1"/>
</dbReference>
<dbReference type="InterPro" id="IPR007138">
    <property type="entry name" value="ABM_dom"/>
</dbReference>
<reference evidence="1 2" key="1">
    <citation type="submission" date="2019-08" db="EMBL/GenBank/DDBJ databases">
        <title>Complete genome sequence of Kushneria sp. YCWA18, a halophilic phosphate-solubilizing bacterium isolated from Daqiao saltern in China.</title>
        <authorList>
            <person name="Du G.-X."/>
            <person name="Qu L.-Y."/>
        </authorList>
    </citation>
    <scope>NUCLEOTIDE SEQUENCE [LARGE SCALE GENOMIC DNA]</scope>
    <source>
        <strain evidence="1 2">YCWA18</strain>
    </source>
</reference>
<dbReference type="InterPro" id="IPR050744">
    <property type="entry name" value="AI-2_Isomerase_LsrG"/>
</dbReference>
<dbReference type="EMBL" id="CP043420">
    <property type="protein sequence ID" value="QEL10512.1"/>
    <property type="molecule type" value="Genomic_DNA"/>
</dbReference>
<dbReference type="OrthoDB" id="9812754at2"/>
<dbReference type="GO" id="GO:0004497">
    <property type="term" value="F:monooxygenase activity"/>
    <property type="evidence" value="ECO:0007669"/>
    <property type="project" value="UniProtKB-KW"/>
</dbReference>
<dbReference type="RefSeq" id="WP_070976094.1">
    <property type="nucleotide sequence ID" value="NZ_CP043420.1"/>
</dbReference>
<gene>
    <name evidence="1" type="ORF">FY550_04725</name>
</gene>
<keyword evidence="1" id="KW-0503">Monooxygenase</keyword>
<proteinExistence type="predicted"/>
<dbReference type="AlphaFoldDB" id="A0A1S1P3G8"/>
<dbReference type="STRING" id="657387.BH688_00975"/>
<dbReference type="Pfam" id="PF03992">
    <property type="entry name" value="ABM"/>
    <property type="match status" value="1"/>
</dbReference>
<dbReference type="KEGG" id="kuy:FY550_04725"/>
<dbReference type="SUPFAM" id="SSF54909">
    <property type="entry name" value="Dimeric alpha+beta barrel"/>
    <property type="match status" value="1"/>
</dbReference>
<dbReference type="InterPro" id="IPR011008">
    <property type="entry name" value="Dimeric_a/b-barrel"/>
</dbReference>
<keyword evidence="2" id="KW-1185">Reference proteome</keyword>
<evidence type="ECO:0000313" key="1">
    <source>
        <dbReference type="EMBL" id="QEL10512.1"/>
    </source>
</evidence>
<dbReference type="PANTHER" id="PTHR33336:SF1">
    <property type="entry name" value="(4S)-4-HYDROXY-5-PHOSPHONOOXYPENTANE-2,3-DIONE ISOMERASE"/>
    <property type="match status" value="1"/>
</dbReference>
<keyword evidence="1" id="KW-0560">Oxidoreductase</keyword>